<keyword evidence="1" id="KW-0812">Transmembrane</keyword>
<name>A0A7C9MB63_9DEIO</name>
<evidence type="ECO:0000256" key="1">
    <source>
        <dbReference type="SAM" id="Phobius"/>
    </source>
</evidence>
<gene>
    <name evidence="2" type="ORF">GO986_18835</name>
</gene>
<dbReference type="EMBL" id="WQLB01000034">
    <property type="protein sequence ID" value="MVN88799.1"/>
    <property type="molecule type" value="Genomic_DNA"/>
</dbReference>
<accession>A0A7C9MB63</accession>
<evidence type="ECO:0000313" key="3">
    <source>
        <dbReference type="Proteomes" id="UP000483286"/>
    </source>
</evidence>
<keyword evidence="1" id="KW-1133">Transmembrane helix</keyword>
<comment type="caution">
    <text evidence="2">The sequence shown here is derived from an EMBL/GenBank/DDBJ whole genome shotgun (WGS) entry which is preliminary data.</text>
</comment>
<sequence length="145" mass="16017">MISPEMQPVLLLGLLTIYVVLGAIGIRRSPPSRTPPPPPTFEEWAHIYDSTGRGSRRERDPLEDAVYSAYALGAVCRRKSMTTTAPVRPQSRLLTFILRPLLHTLKALVKRYRRTAAEVLAFAGGMLCFVTLLSLEFSPALALAP</sequence>
<dbReference type="Proteomes" id="UP000483286">
    <property type="component" value="Unassembled WGS sequence"/>
</dbReference>
<protein>
    <submittedName>
        <fullName evidence="2">Uncharacterized protein</fullName>
    </submittedName>
</protein>
<reference evidence="2 3" key="1">
    <citation type="submission" date="2019-12" db="EMBL/GenBank/DDBJ databases">
        <title>Deinococcus sp. HMF7620 Genome sequencing and assembly.</title>
        <authorList>
            <person name="Kang H."/>
            <person name="Kim H."/>
            <person name="Joh K."/>
        </authorList>
    </citation>
    <scope>NUCLEOTIDE SEQUENCE [LARGE SCALE GENOMIC DNA]</scope>
    <source>
        <strain evidence="2 3">HMF7620</strain>
    </source>
</reference>
<feature type="transmembrane region" description="Helical" evidence="1">
    <location>
        <begin position="6"/>
        <end position="26"/>
    </location>
</feature>
<organism evidence="2 3">
    <name type="scientific">Deinococcus arboris</name>
    <dbReference type="NCBI Taxonomy" id="2682977"/>
    <lineage>
        <taxon>Bacteria</taxon>
        <taxon>Thermotogati</taxon>
        <taxon>Deinococcota</taxon>
        <taxon>Deinococci</taxon>
        <taxon>Deinococcales</taxon>
        <taxon>Deinococcaceae</taxon>
        <taxon>Deinococcus</taxon>
    </lineage>
</organism>
<proteinExistence type="predicted"/>
<keyword evidence="3" id="KW-1185">Reference proteome</keyword>
<feature type="non-terminal residue" evidence="2">
    <location>
        <position position="145"/>
    </location>
</feature>
<keyword evidence="1" id="KW-0472">Membrane</keyword>
<evidence type="ECO:0000313" key="2">
    <source>
        <dbReference type="EMBL" id="MVN88799.1"/>
    </source>
</evidence>
<dbReference type="AlphaFoldDB" id="A0A7C9MB63"/>
<feature type="transmembrane region" description="Helical" evidence="1">
    <location>
        <begin position="116"/>
        <end position="135"/>
    </location>
</feature>